<dbReference type="STRING" id="42157.A0A182E3Z0"/>
<dbReference type="GO" id="GO:0005737">
    <property type="term" value="C:cytoplasm"/>
    <property type="evidence" value="ECO:0007669"/>
    <property type="project" value="TreeGrafter"/>
</dbReference>
<evidence type="ECO:0000256" key="4">
    <source>
        <dbReference type="PROSITE-ProRule" id="PRU00192"/>
    </source>
</evidence>
<evidence type="ECO:0000256" key="3">
    <source>
        <dbReference type="PROSITE-ProRule" id="PRU00191"/>
    </source>
</evidence>
<dbReference type="GO" id="GO:0035591">
    <property type="term" value="F:signaling adaptor activity"/>
    <property type="evidence" value="ECO:0007669"/>
    <property type="project" value="TreeGrafter"/>
</dbReference>
<dbReference type="AlphaFoldDB" id="A0A182E3Z0"/>
<name>A0A182E3Z0_ONCOC</name>
<reference evidence="7 8" key="2">
    <citation type="submission" date="2018-08" db="EMBL/GenBank/DDBJ databases">
        <authorList>
            <person name="Laetsch R D."/>
            <person name="Stevens L."/>
            <person name="Kumar S."/>
            <person name="Blaxter L. M."/>
        </authorList>
    </citation>
    <scope>NUCLEOTIDE SEQUENCE [LARGE SCALE GENOMIC DNA]</scope>
</reference>
<dbReference type="GO" id="GO:0048013">
    <property type="term" value="P:ephrin receptor signaling pathway"/>
    <property type="evidence" value="ECO:0007669"/>
    <property type="project" value="TreeGrafter"/>
</dbReference>
<dbReference type="EMBL" id="UYRW01000450">
    <property type="protein sequence ID" value="VDK66866.1"/>
    <property type="molecule type" value="Genomic_DNA"/>
</dbReference>
<sequence>MSDDVFVVVKYDYNAQEEGELTIRKNERLKLIDDTKNWWKVVNEEGVIGFVPSNYVRKESFVEKAKGTIKGFGKTKSKSKTTDFNQASSSELIISRPALAAVSGNSSFENGFSRSVKVLIISLKLRCKLAGKNCVLQVGGDCNKMEILWQFGKKVIHCLLDFFSVTGMISQAVAKYSYEPQREDELRLFKGDVVTVLEKSSDGWWKGKCREQMGWFPSNYIDESPPNTFSTSKNNIEIGNGFSKPNNGLIMLPLQRILEVVVALYSFEAQNAEELSFYKGERLVIIDHPAHDPEWWKARNEKGCIGLVPTNYIEVVDSNPDPNADHFVSSTSERRLKASSSNNGISSAIRNGSNSRLTGPYANQPWYYGKLSRDETDALLNARGIDGDYLVRESESNPGDYSISLKAASRNKHFWVQVDVTNKSFKIGTRTFATMDDLLKHYMASPIYTNDKTNERLFLIKPLPR</sequence>
<dbReference type="InterPro" id="IPR051184">
    <property type="entry name" value="Tyrosine-phos_adapter"/>
</dbReference>
<dbReference type="InterPro" id="IPR036028">
    <property type="entry name" value="SH3-like_dom_sf"/>
</dbReference>
<dbReference type="InterPro" id="IPR001452">
    <property type="entry name" value="SH3_domain"/>
</dbReference>
<dbReference type="CDD" id="cd11766">
    <property type="entry name" value="SH3_Nck_2"/>
    <property type="match status" value="1"/>
</dbReference>
<reference evidence="9" key="1">
    <citation type="submission" date="2016-06" db="UniProtKB">
        <authorList>
            <consortium name="WormBaseParasite"/>
        </authorList>
    </citation>
    <scope>IDENTIFICATION</scope>
</reference>
<dbReference type="OrthoDB" id="26539at2759"/>
<accession>A0A182E3Z0</accession>
<dbReference type="Pfam" id="PF14604">
    <property type="entry name" value="SH3_9"/>
    <property type="match status" value="1"/>
</dbReference>
<protein>
    <submittedName>
        <fullName evidence="9">Cytoplasmic protein NCK1</fullName>
    </submittedName>
</protein>
<dbReference type="PANTHER" id="PTHR19969:SF14">
    <property type="entry name" value="DREADLOCKS, ISOFORM B"/>
    <property type="match status" value="1"/>
</dbReference>
<dbReference type="InterPro" id="IPR000980">
    <property type="entry name" value="SH2"/>
</dbReference>
<dbReference type="Pfam" id="PF00018">
    <property type="entry name" value="SH3_1"/>
    <property type="match status" value="2"/>
</dbReference>
<dbReference type="PRINTS" id="PR00452">
    <property type="entry name" value="SH3DOMAIN"/>
</dbReference>
<evidence type="ECO:0000256" key="1">
    <source>
        <dbReference type="ARBA" id="ARBA00022443"/>
    </source>
</evidence>
<dbReference type="SMART" id="SM00252">
    <property type="entry name" value="SH2"/>
    <property type="match status" value="1"/>
</dbReference>
<dbReference type="PROSITE" id="PS50001">
    <property type="entry name" value="SH2"/>
    <property type="match status" value="1"/>
</dbReference>
<evidence type="ECO:0000259" key="6">
    <source>
        <dbReference type="PROSITE" id="PS50002"/>
    </source>
</evidence>
<feature type="domain" description="SH2" evidence="5">
    <location>
        <begin position="366"/>
        <end position="463"/>
    </location>
</feature>
<dbReference type="SMART" id="SM00326">
    <property type="entry name" value="SH3"/>
    <property type="match status" value="3"/>
</dbReference>
<proteinExistence type="predicted"/>
<dbReference type="GO" id="GO:0016477">
    <property type="term" value="P:cell migration"/>
    <property type="evidence" value="ECO:0007669"/>
    <property type="project" value="TreeGrafter"/>
</dbReference>
<dbReference type="Pfam" id="PF00017">
    <property type="entry name" value="SH2"/>
    <property type="match status" value="1"/>
</dbReference>
<dbReference type="Proteomes" id="UP000271087">
    <property type="component" value="Unassembled WGS sequence"/>
</dbReference>
<dbReference type="CDD" id="cd11767">
    <property type="entry name" value="SH3_Nck_3"/>
    <property type="match status" value="1"/>
</dbReference>
<dbReference type="SUPFAM" id="SSF50044">
    <property type="entry name" value="SH3-domain"/>
    <property type="match status" value="3"/>
</dbReference>
<evidence type="ECO:0000313" key="9">
    <source>
        <dbReference type="WBParaSite" id="nOo.2.0.1.t02704-RA"/>
    </source>
</evidence>
<dbReference type="PROSITE" id="PS50002">
    <property type="entry name" value="SH3"/>
    <property type="match status" value="3"/>
</dbReference>
<keyword evidence="1 4" id="KW-0728">SH3 domain</keyword>
<dbReference type="SUPFAM" id="SSF55550">
    <property type="entry name" value="SH2 domain"/>
    <property type="match status" value="1"/>
</dbReference>
<dbReference type="PANTHER" id="PTHR19969">
    <property type="entry name" value="SH2-SH3 ADAPTOR PROTEIN-RELATED"/>
    <property type="match status" value="1"/>
</dbReference>
<evidence type="ECO:0000313" key="8">
    <source>
        <dbReference type="Proteomes" id="UP000271087"/>
    </source>
</evidence>
<evidence type="ECO:0000256" key="2">
    <source>
        <dbReference type="ARBA" id="ARBA00022999"/>
    </source>
</evidence>
<dbReference type="Gene3D" id="3.30.505.10">
    <property type="entry name" value="SH2 domain"/>
    <property type="match status" value="1"/>
</dbReference>
<keyword evidence="8" id="KW-1185">Reference proteome</keyword>
<dbReference type="FunFam" id="2.30.30.40:FF:000110">
    <property type="entry name" value="Cytoplasmic protein"/>
    <property type="match status" value="1"/>
</dbReference>
<dbReference type="WBParaSite" id="nOo.2.0.1.t02704-RA">
    <property type="protein sequence ID" value="nOo.2.0.1.t02704-RA"/>
    <property type="gene ID" value="nOo.2.0.1.g02704"/>
</dbReference>
<dbReference type="GO" id="GO:0030971">
    <property type="term" value="F:receptor tyrosine kinase binding"/>
    <property type="evidence" value="ECO:0007669"/>
    <property type="project" value="TreeGrafter"/>
</dbReference>
<keyword evidence="2 3" id="KW-0727">SH2 domain</keyword>
<organism evidence="9">
    <name type="scientific">Onchocerca ochengi</name>
    <name type="common">Filarial nematode worm</name>
    <dbReference type="NCBI Taxonomy" id="42157"/>
    <lineage>
        <taxon>Eukaryota</taxon>
        <taxon>Metazoa</taxon>
        <taxon>Ecdysozoa</taxon>
        <taxon>Nematoda</taxon>
        <taxon>Chromadorea</taxon>
        <taxon>Rhabditida</taxon>
        <taxon>Spirurina</taxon>
        <taxon>Spiruromorpha</taxon>
        <taxon>Filarioidea</taxon>
        <taxon>Onchocercidae</taxon>
        <taxon>Onchocerca</taxon>
    </lineage>
</organism>
<feature type="domain" description="SH3" evidence="6">
    <location>
        <begin position="256"/>
        <end position="318"/>
    </location>
</feature>
<dbReference type="InterPro" id="IPR036860">
    <property type="entry name" value="SH2_dom_sf"/>
</dbReference>
<dbReference type="PRINTS" id="PR00499">
    <property type="entry name" value="P67PHOX"/>
</dbReference>
<dbReference type="PRINTS" id="PR00401">
    <property type="entry name" value="SH2DOMAIN"/>
</dbReference>
<gene>
    <name evidence="7" type="ORF">NOO_LOCUS2704</name>
</gene>
<evidence type="ECO:0000313" key="7">
    <source>
        <dbReference type="EMBL" id="VDK66866.1"/>
    </source>
</evidence>
<feature type="domain" description="SH3" evidence="6">
    <location>
        <begin position="167"/>
        <end position="226"/>
    </location>
</feature>
<feature type="domain" description="SH3" evidence="6">
    <location>
        <begin position="2"/>
        <end position="61"/>
    </location>
</feature>
<evidence type="ECO:0000259" key="5">
    <source>
        <dbReference type="PROSITE" id="PS50001"/>
    </source>
</evidence>
<dbReference type="Gene3D" id="2.30.30.40">
    <property type="entry name" value="SH3 Domains"/>
    <property type="match status" value="3"/>
</dbReference>